<dbReference type="WBParaSite" id="MhA1_Contig46.frz3.gene6">
    <property type="protein sequence ID" value="MhA1_Contig46.frz3.gene6"/>
    <property type="gene ID" value="MhA1_Contig46.frz3.gene6"/>
</dbReference>
<feature type="compositionally biased region" description="Low complexity" evidence="1">
    <location>
        <begin position="7"/>
        <end position="19"/>
    </location>
</feature>
<evidence type="ECO:0000313" key="2">
    <source>
        <dbReference type="Proteomes" id="UP000095281"/>
    </source>
</evidence>
<dbReference type="AlphaFoldDB" id="A0A1I8BR72"/>
<protein>
    <submittedName>
        <fullName evidence="3">Uncharacterized protein</fullName>
    </submittedName>
</protein>
<organism evidence="2 3">
    <name type="scientific">Meloidogyne hapla</name>
    <name type="common">Root-knot nematode worm</name>
    <dbReference type="NCBI Taxonomy" id="6305"/>
    <lineage>
        <taxon>Eukaryota</taxon>
        <taxon>Metazoa</taxon>
        <taxon>Ecdysozoa</taxon>
        <taxon>Nematoda</taxon>
        <taxon>Chromadorea</taxon>
        <taxon>Rhabditida</taxon>
        <taxon>Tylenchina</taxon>
        <taxon>Tylenchomorpha</taxon>
        <taxon>Tylenchoidea</taxon>
        <taxon>Meloidogynidae</taxon>
        <taxon>Meloidogyninae</taxon>
        <taxon>Meloidogyne</taxon>
    </lineage>
</organism>
<accession>A0A1I8BR72</accession>
<evidence type="ECO:0000313" key="3">
    <source>
        <dbReference type="WBParaSite" id="MhA1_Contig46.frz3.gene6"/>
    </source>
</evidence>
<keyword evidence="2" id="KW-1185">Reference proteome</keyword>
<name>A0A1I8BR72_MELHA</name>
<sequence>MEEEQQPDLPLSDASSSSSIGDPENPPPYNAPLTLDELITHLENFKGSPVTTLASGIRRQLIIYNRNHAEANQLPYLQLRVDEAVRHCEDAERHRVNNLPLQPGGRRSPPRVADREGRRIYFTAAFDNGTSSTVKVCFYYFCLSPDSF</sequence>
<feature type="region of interest" description="Disordered" evidence="1">
    <location>
        <begin position="1"/>
        <end position="33"/>
    </location>
</feature>
<reference evidence="3" key="1">
    <citation type="submission" date="2016-11" db="UniProtKB">
        <authorList>
            <consortium name="WormBaseParasite"/>
        </authorList>
    </citation>
    <scope>IDENTIFICATION</scope>
</reference>
<evidence type="ECO:0000256" key="1">
    <source>
        <dbReference type="SAM" id="MobiDB-lite"/>
    </source>
</evidence>
<proteinExistence type="predicted"/>
<dbReference type="Proteomes" id="UP000095281">
    <property type="component" value="Unplaced"/>
</dbReference>